<dbReference type="SUPFAM" id="SSF56935">
    <property type="entry name" value="Porins"/>
    <property type="match status" value="1"/>
</dbReference>
<feature type="signal peptide" evidence="1">
    <location>
        <begin position="1"/>
        <end position="23"/>
    </location>
</feature>
<dbReference type="Gene3D" id="2.170.130.10">
    <property type="entry name" value="TonB-dependent receptor, plug domain"/>
    <property type="match status" value="1"/>
</dbReference>
<gene>
    <name evidence="3" type="ORF">V3H18_14620</name>
</gene>
<keyword evidence="4" id="KW-1185">Reference proteome</keyword>
<keyword evidence="1" id="KW-0732">Signal</keyword>
<evidence type="ECO:0000256" key="1">
    <source>
        <dbReference type="SAM" id="SignalP"/>
    </source>
</evidence>
<organism evidence="3 4">
    <name type="scientific">Methylocystis borbori</name>
    <dbReference type="NCBI Taxonomy" id="3118750"/>
    <lineage>
        <taxon>Bacteria</taxon>
        <taxon>Pseudomonadati</taxon>
        <taxon>Pseudomonadota</taxon>
        <taxon>Alphaproteobacteria</taxon>
        <taxon>Hyphomicrobiales</taxon>
        <taxon>Methylocystaceae</taxon>
        <taxon>Methylocystis</taxon>
    </lineage>
</organism>
<keyword evidence="3" id="KW-0675">Receptor</keyword>
<dbReference type="InterPro" id="IPR012910">
    <property type="entry name" value="Plug_dom"/>
</dbReference>
<dbReference type="EMBL" id="JAZHYN010000057">
    <property type="protein sequence ID" value="MEF3367766.1"/>
    <property type="molecule type" value="Genomic_DNA"/>
</dbReference>
<accession>A0ABU7XMN9</accession>
<reference evidence="3 4" key="1">
    <citation type="submission" date="2024-02" db="EMBL/GenBank/DDBJ databases">
        <authorList>
            <person name="Grouzdev D."/>
        </authorList>
    </citation>
    <scope>NUCLEOTIDE SEQUENCE [LARGE SCALE GENOMIC DNA]</scope>
    <source>
        <strain evidence="3 4">9N</strain>
    </source>
</reference>
<dbReference type="Pfam" id="PF07715">
    <property type="entry name" value="Plug"/>
    <property type="match status" value="1"/>
</dbReference>
<feature type="domain" description="TonB-dependent receptor plug" evidence="2">
    <location>
        <begin position="65"/>
        <end position="99"/>
    </location>
</feature>
<dbReference type="RefSeq" id="WP_332082806.1">
    <property type="nucleotide sequence ID" value="NZ_JAZHYN010000057.1"/>
</dbReference>
<name>A0ABU7XMN9_9HYPH</name>
<evidence type="ECO:0000313" key="4">
    <source>
        <dbReference type="Proteomes" id="UP001350748"/>
    </source>
</evidence>
<dbReference type="InterPro" id="IPR037066">
    <property type="entry name" value="Plug_dom_sf"/>
</dbReference>
<evidence type="ECO:0000259" key="2">
    <source>
        <dbReference type="Pfam" id="PF07715"/>
    </source>
</evidence>
<comment type="caution">
    <text evidence="3">The sequence shown here is derived from an EMBL/GenBank/DDBJ whole genome shotgun (WGS) entry which is preliminary data.</text>
</comment>
<evidence type="ECO:0000313" key="3">
    <source>
        <dbReference type="EMBL" id="MEF3367766.1"/>
    </source>
</evidence>
<feature type="chain" id="PRO_5046984946" evidence="1">
    <location>
        <begin position="24"/>
        <end position="103"/>
    </location>
</feature>
<protein>
    <submittedName>
        <fullName evidence="3">TonB-dependent receptor plug domain-containing protein</fullName>
    </submittedName>
</protein>
<dbReference type="Proteomes" id="UP001350748">
    <property type="component" value="Unassembled WGS sequence"/>
</dbReference>
<proteinExistence type="predicted"/>
<sequence>MHRALVRSLFVGLVSFSFVATTAAETRVRGTHPRIQRVAPAAPVDTDDGYFSDYVTGPLGSKTPVMDVPGSTTVITRKMMDDFQSRSLCDALRLAPGVTGGGC</sequence>